<keyword evidence="8" id="KW-0175">Coiled coil</keyword>
<protein>
    <submittedName>
        <fullName evidence="10">TolC family outer membrane protein</fullName>
    </submittedName>
</protein>
<organism evidence="10 11">
    <name type="scientific">Qipengyuania spongiae</name>
    <dbReference type="NCBI Taxonomy" id="2909673"/>
    <lineage>
        <taxon>Bacteria</taxon>
        <taxon>Pseudomonadati</taxon>
        <taxon>Pseudomonadota</taxon>
        <taxon>Alphaproteobacteria</taxon>
        <taxon>Sphingomonadales</taxon>
        <taxon>Erythrobacteraceae</taxon>
        <taxon>Qipengyuania</taxon>
    </lineage>
</organism>
<sequence length="504" mass="53510">MTAMAAILTAGVFAVGAMPARADTLQQALTEAYRNNPTLVAARAQQRATDEGVAVEKAAGRPSLNANGAVTEFLKQNSTSFFAPDRLFNVGVDLGVPIYSGGAVKNAVRAAEERVQAGQADLRGTESAIFSQVVAAYMDVLRNQALVGLNANQVSVLETNTQATSDRFEIGDLTRTDVAQSESRLALARSDLQTAQANLIAARENYIALVGQAPNDLQPPPSLPGLPEDVAMAVDLALENNPDLIAARERAQAAGYDIEVAGAGRLPRISVFTGYDYQNFLGSVPSQILNPVDPTDPGTAPGPVITTPQSASAAQAGISFTLPIFQGGRPAALQRQAQARASAALENVIAAERDVISQVRSAWSSWQASLAIIRSSQIAVDAAELSLEGVRAENSIGNRTVLDVLNAEQELLTARAQLVTARRNAYVAGFTLLAATGRAEARDLGFLEEGLLYDPALNYDRVEGKWWDWQRDPDPVTITTSTADTPAQTAAVPELEEITIERDY</sequence>
<keyword evidence="7" id="KW-0998">Cell outer membrane</keyword>
<accession>A0ABY5T1V5</accession>
<dbReference type="Pfam" id="PF02321">
    <property type="entry name" value="OEP"/>
    <property type="match status" value="2"/>
</dbReference>
<evidence type="ECO:0000313" key="11">
    <source>
        <dbReference type="Proteomes" id="UP001065265"/>
    </source>
</evidence>
<evidence type="ECO:0000256" key="4">
    <source>
        <dbReference type="ARBA" id="ARBA00022452"/>
    </source>
</evidence>
<reference evidence="10" key="1">
    <citation type="submission" date="2022-02" db="EMBL/GenBank/DDBJ databases">
        <title>Qipengyuania spongiae sp. nov., isolated from marine sponge.</title>
        <authorList>
            <person name="Li Z."/>
            <person name="Zhang M."/>
        </authorList>
    </citation>
    <scope>NUCLEOTIDE SEQUENCE</scope>
    <source>
        <strain evidence="10">PHS-Z21</strain>
    </source>
</reference>
<feature type="coiled-coil region" evidence="8">
    <location>
        <begin position="178"/>
        <end position="205"/>
    </location>
</feature>
<evidence type="ECO:0000256" key="2">
    <source>
        <dbReference type="ARBA" id="ARBA00007613"/>
    </source>
</evidence>
<evidence type="ECO:0000256" key="5">
    <source>
        <dbReference type="ARBA" id="ARBA00022692"/>
    </source>
</evidence>
<evidence type="ECO:0000313" key="10">
    <source>
        <dbReference type="EMBL" id="UVI40732.1"/>
    </source>
</evidence>
<dbReference type="NCBIfam" id="TIGR01844">
    <property type="entry name" value="type_I_sec_TolC"/>
    <property type="match status" value="1"/>
</dbReference>
<comment type="similarity">
    <text evidence="2">Belongs to the outer membrane factor (OMF) (TC 1.B.17) family.</text>
</comment>
<name>A0ABY5T1V5_9SPHN</name>
<keyword evidence="4" id="KW-1134">Transmembrane beta strand</keyword>
<dbReference type="InterPro" id="IPR003423">
    <property type="entry name" value="OMP_efflux"/>
</dbReference>
<evidence type="ECO:0000256" key="6">
    <source>
        <dbReference type="ARBA" id="ARBA00023136"/>
    </source>
</evidence>
<evidence type="ECO:0000256" key="1">
    <source>
        <dbReference type="ARBA" id="ARBA00004442"/>
    </source>
</evidence>
<evidence type="ECO:0000256" key="7">
    <source>
        <dbReference type="ARBA" id="ARBA00023237"/>
    </source>
</evidence>
<feature type="chain" id="PRO_5046211121" evidence="9">
    <location>
        <begin position="23"/>
        <end position="504"/>
    </location>
</feature>
<dbReference type="Proteomes" id="UP001065265">
    <property type="component" value="Chromosome"/>
</dbReference>
<dbReference type="Gene3D" id="1.20.1600.10">
    <property type="entry name" value="Outer membrane efflux proteins (OEP)"/>
    <property type="match status" value="1"/>
</dbReference>
<keyword evidence="5" id="KW-0812">Transmembrane</keyword>
<dbReference type="SUPFAM" id="SSF56954">
    <property type="entry name" value="Outer membrane efflux proteins (OEP)"/>
    <property type="match status" value="1"/>
</dbReference>
<feature type="signal peptide" evidence="9">
    <location>
        <begin position="1"/>
        <end position="22"/>
    </location>
</feature>
<dbReference type="PANTHER" id="PTHR30026:SF22">
    <property type="entry name" value="OUTER MEMBRANE EFFLUX PROTEIN"/>
    <property type="match status" value="1"/>
</dbReference>
<proteinExistence type="inferred from homology"/>
<keyword evidence="6" id="KW-0472">Membrane</keyword>
<dbReference type="InterPro" id="IPR051906">
    <property type="entry name" value="TolC-like"/>
</dbReference>
<keyword evidence="3" id="KW-0813">Transport</keyword>
<keyword evidence="11" id="KW-1185">Reference proteome</keyword>
<evidence type="ECO:0000256" key="8">
    <source>
        <dbReference type="SAM" id="Coils"/>
    </source>
</evidence>
<gene>
    <name evidence="10" type="ORF">L1F33_03330</name>
</gene>
<dbReference type="EMBL" id="CP092471">
    <property type="protein sequence ID" value="UVI40732.1"/>
    <property type="molecule type" value="Genomic_DNA"/>
</dbReference>
<evidence type="ECO:0000256" key="3">
    <source>
        <dbReference type="ARBA" id="ARBA00022448"/>
    </source>
</evidence>
<keyword evidence="9" id="KW-0732">Signal</keyword>
<dbReference type="PANTHER" id="PTHR30026">
    <property type="entry name" value="OUTER MEMBRANE PROTEIN TOLC"/>
    <property type="match status" value="1"/>
</dbReference>
<comment type="subcellular location">
    <subcellularLocation>
        <location evidence="1">Cell outer membrane</location>
    </subcellularLocation>
</comment>
<dbReference type="InterPro" id="IPR010130">
    <property type="entry name" value="T1SS_OMP_TolC"/>
</dbReference>
<evidence type="ECO:0000256" key="9">
    <source>
        <dbReference type="SAM" id="SignalP"/>
    </source>
</evidence>